<proteinExistence type="predicted"/>
<evidence type="ECO:0000313" key="2">
    <source>
        <dbReference type="Proteomes" id="UP001385951"/>
    </source>
</evidence>
<sequence>MLISSYRIMSMVTHQLQSNWEKKRKDHEAKFLDVSKAELSQVAADRVEDFTDITSQMDSIYAQFLLEYATVCDDIRRAMVSLLEDQQQLIELVRKKSNGIQEADREREKDHVQGMAVVKKAVQDSNQLLRSLDPGAQF</sequence>
<dbReference type="Proteomes" id="UP001385951">
    <property type="component" value="Unassembled WGS sequence"/>
</dbReference>
<comment type="caution">
    <text evidence="1">The sequence shown here is derived from an EMBL/GenBank/DDBJ whole genome shotgun (WGS) entry which is preliminary data.</text>
</comment>
<accession>A0AAW0FUB4</accession>
<gene>
    <name evidence="1" type="ORF">QCA50_016172</name>
</gene>
<organism evidence="1 2">
    <name type="scientific">Cerrena zonata</name>
    <dbReference type="NCBI Taxonomy" id="2478898"/>
    <lineage>
        <taxon>Eukaryota</taxon>
        <taxon>Fungi</taxon>
        <taxon>Dikarya</taxon>
        <taxon>Basidiomycota</taxon>
        <taxon>Agaricomycotina</taxon>
        <taxon>Agaricomycetes</taxon>
        <taxon>Polyporales</taxon>
        <taxon>Cerrenaceae</taxon>
        <taxon>Cerrena</taxon>
    </lineage>
</organism>
<name>A0AAW0FUB4_9APHY</name>
<protein>
    <submittedName>
        <fullName evidence="1">Uncharacterized protein</fullName>
    </submittedName>
</protein>
<dbReference type="AlphaFoldDB" id="A0AAW0FUB4"/>
<dbReference type="EMBL" id="JASBNA010000046">
    <property type="protein sequence ID" value="KAK7680862.1"/>
    <property type="molecule type" value="Genomic_DNA"/>
</dbReference>
<evidence type="ECO:0000313" key="1">
    <source>
        <dbReference type="EMBL" id="KAK7680862.1"/>
    </source>
</evidence>
<reference evidence="1 2" key="1">
    <citation type="submission" date="2022-09" db="EMBL/GenBank/DDBJ databases">
        <authorList>
            <person name="Palmer J.M."/>
        </authorList>
    </citation>
    <scope>NUCLEOTIDE SEQUENCE [LARGE SCALE GENOMIC DNA]</scope>
    <source>
        <strain evidence="1 2">DSM 7382</strain>
    </source>
</reference>
<keyword evidence="2" id="KW-1185">Reference proteome</keyword>